<dbReference type="AlphaFoldDB" id="A0A9W9ZDM9"/>
<organism evidence="2 3">
    <name type="scientific">Desmophyllum pertusum</name>
    <dbReference type="NCBI Taxonomy" id="174260"/>
    <lineage>
        <taxon>Eukaryota</taxon>
        <taxon>Metazoa</taxon>
        <taxon>Cnidaria</taxon>
        <taxon>Anthozoa</taxon>
        <taxon>Hexacorallia</taxon>
        <taxon>Scleractinia</taxon>
        <taxon>Caryophylliina</taxon>
        <taxon>Caryophylliidae</taxon>
        <taxon>Desmophyllum</taxon>
    </lineage>
</organism>
<feature type="transmembrane region" description="Helical" evidence="1">
    <location>
        <begin position="17"/>
        <end position="36"/>
    </location>
</feature>
<sequence length="142" mass="16098">MTNAKPLMPPVKMSKQWIFLGLALQLAILVLFYRLFFEERTFIVRTAPSEKLPIFPKVAAVPMGSTINRKLDQGTKNLTIAMNWNEIPRKSPPATEEMHDKWIVLTTINSPTADVKKLAGIEGWKVVVVGDTKTPVDWRYCT</sequence>
<keyword evidence="3" id="KW-1185">Reference proteome</keyword>
<evidence type="ECO:0000313" key="3">
    <source>
        <dbReference type="Proteomes" id="UP001163046"/>
    </source>
</evidence>
<dbReference type="EMBL" id="MU826356">
    <property type="protein sequence ID" value="KAJ7379596.1"/>
    <property type="molecule type" value="Genomic_DNA"/>
</dbReference>
<keyword evidence="1" id="KW-0812">Transmembrane</keyword>
<name>A0A9W9ZDM9_9CNID</name>
<evidence type="ECO:0000313" key="2">
    <source>
        <dbReference type="EMBL" id="KAJ7379596.1"/>
    </source>
</evidence>
<gene>
    <name evidence="2" type="ORF">OS493_013991</name>
</gene>
<evidence type="ECO:0000256" key="1">
    <source>
        <dbReference type="SAM" id="Phobius"/>
    </source>
</evidence>
<dbReference type="Proteomes" id="UP001163046">
    <property type="component" value="Unassembled WGS sequence"/>
</dbReference>
<dbReference type="OrthoDB" id="6045904at2759"/>
<keyword evidence="1" id="KW-0472">Membrane</keyword>
<protein>
    <submittedName>
        <fullName evidence="2">Uncharacterized protein</fullName>
    </submittedName>
</protein>
<dbReference type="PANTHER" id="PTHR31362:SF0">
    <property type="entry name" value="EXOSTOSIN DOMAIN-CONTAINING PROTEIN-RELATED"/>
    <property type="match status" value="1"/>
</dbReference>
<accession>A0A9W9ZDM9</accession>
<dbReference type="InterPro" id="IPR005049">
    <property type="entry name" value="STL-like"/>
</dbReference>
<proteinExistence type="predicted"/>
<reference evidence="2" key="1">
    <citation type="submission" date="2023-01" db="EMBL/GenBank/DDBJ databases">
        <title>Genome assembly of the deep-sea coral Lophelia pertusa.</title>
        <authorList>
            <person name="Herrera S."/>
            <person name="Cordes E."/>
        </authorList>
    </citation>
    <scope>NUCLEOTIDE SEQUENCE</scope>
    <source>
        <strain evidence="2">USNM1676648</strain>
        <tissue evidence="2">Polyp</tissue>
    </source>
</reference>
<dbReference type="PANTHER" id="PTHR31362">
    <property type="entry name" value="GLYCOSYLTRANSFERASE STELLO1-RELATED"/>
    <property type="match status" value="1"/>
</dbReference>
<comment type="caution">
    <text evidence="2">The sequence shown here is derived from an EMBL/GenBank/DDBJ whole genome shotgun (WGS) entry which is preliminary data.</text>
</comment>
<keyword evidence="1" id="KW-1133">Transmembrane helix</keyword>